<comment type="similarity">
    <text evidence="1">Belongs to the FGGY kinase family.</text>
</comment>
<evidence type="ECO:0000259" key="6">
    <source>
        <dbReference type="Pfam" id="PF02782"/>
    </source>
</evidence>
<name>A0A1B6JV19_9HEMI</name>
<evidence type="ECO:0000256" key="3">
    <source>
        <dbReference type="ARBA" id="ARBA00022777"/>
    </source>
</evidence>
<dbReference type="InterPro" id="IPR006003">
    <property type="entry name" value="FGGY_RbtK-like"/>
</dbReference>
<dbReference type="InterPro" id="IPR000577">
    <property type="entry name" value="Carb_kinase_FGGY"/>
</dbReference>
<dbReference type="PANTHER" id="PTHR43435">
    <property type="entry name" value="RIBULOKINASE"/>
    <property type="match status" value="1"/>
</dbReference>
<evidence type="ECO:0000256" key="2">
    <source>
        <dbReference type="ARBA" id="ARBA00022679"/>
    </source>
</evidence>
<evidence type="ECO:0000313" key="7">
    <source>
        <dbReference type="EMBL" id="JAT03056.1"/>
    </source>
</evidence>
<dbReference type="CDD" id="cd07782">
    <property type="entry name" value="ASKHA_NBD_FGGY_D-RBK"/>
    <property type="match status" value="1"/>
</dbReference>
<reference evidence="7" key="1">
    <citation type="submission" date="2015-11" db="EMBL/GenBank/DDBJ databases">
        <title>De novo transcriptome assembly of four potential Pierce s Disease insect vectors from Arizona vineyards.</title>
        <authorList>
            <person name="Tassone E.E."/>
        </authorList>
    </citation>
    <scope>NUCLEOTIDE SEQUENCE</scope>
</reference>
<dbReference type="Gene3D" id="1.20.58.2240">
    <property type="match status" value="1"/>
</dbReference>
<dbReference type="GO" id="GO:0019150">
    <property type="term" value="F:D-ribulokinase activity"/>
    <property type="evidence" value="ECO:0007669"/>
    <property type="project" value="TreeGrafter"/>
</dbReference>
<dbReference type="InterPro" id="IPR018484">
    <property type="entry name" value="FGGY_N"/>
</dbReference>
<dbReference type="GO" id="GO:0019321">
    <property type="term" value="P:pentose metabolic process"/>
    <property type="evidence" value="ECO:0007669"/>
    <property type="project" value="TreeGrafter"/>
</dbReference>
<dbReference type="InterPro" id="IPR018485">
    <property type="entry name" value="FGGY_C"/>
</dbReference>
<dbReference type="Pfam" id="PF00370">
    <property type="entry name" value="FGGY_N"/>
    <property type="match status" value="1"/>
</dbReference>
<gene>
    <name evidence="7" type="ORF">g.29078</name>
</gene>
<dbReference type="PIRSF" id="PIRSF000538">
    <property type="entry name" value="GlpK"/>
    <property type="match status" value="1"/>
</dbReference>
<evidence type="ECO:0000259" key="5">
    <source>
        <dbReference type="Pfam" id="PF00370"/>
    </source>
</evidence>
<dbReference type="Pfam" id="PF02782">
    <property type="entry name" value="FGGY_C"/>
    <property type="match status" value="1"/>
</dbReference>
<proteinExistence type="inferred from homology"/>
<dbReference type="EMBL" id="GECU01004651">
    <property type="protein sequence ID" value="JAT03056.1"/>
    <property type="molecule type" value="Transcribed_RNA"/>
</dbReference>
<dbReference type="AlphaFoldDB" id="A0A1B6JV19"/>
<dbReference type="Gene3D" id="3.30.420.40">
    <property type="match status" value="1"/>
</dbReference>
<dbReference type="NCBIfam" id="TIGR01315">
    <property type="entry name" value="5C_CHO_kinase"/>
    <property type="match status" value="1"/>
</dbReference>
<evidence type="ECO:0000256" key="1">
    <source>
        <dbReference type="ARBA" id="ARBA00009156"/>
    </source>
</evidence>
<accession>A0A1B6JV19</accession>
<sequence>MASLSMTDCTEPRYVVGVDVGTGSVRAALVTIDGELIKMAIHPIQTWNFKPGFYHQSSDDIWNSCCKVIREVVAEVPADSVKGVGFDATCSLVALDKTGSPISISPGGETHQNVILWMDHRADKEAEAVNATRHPVLQSVGGKISLEMQVPKLMWLKKNLPETWKNVDAFYDLPDFLTWKSTGAESRSLCSVVCKWTYEASGEGTQGWNNQFFTQVGLSDLLADDCRKIGSIVLAPGTPCGSGLNSQAAEKLGLRVGTPVATSIIDAHAGGLGMIGCTADSNKSTDYCSRLGLICGTSTCHMAVSRGPVFVPGVWGPYYSAMVPGLWLSEGGQSATGRLLDHIIDTHPATASLRARTPHMHVVTYLNKLLNSLANTAGLDSVDLLTKDLHVWPDHHGNRSPLADPTLRGMVSGLSLSCDEKDLALLYLATVQALAYGTRHIIESLESAGHHHMDCVLLCGGLSKNPLFIQTQATVVGRPVLVPQRTEAVLGGAAILAAYAAGLYPSLEAAVNAMAGQADAVSPNTKAITFHNKKYEVFLQMVQHQKEYRDIMNYV</sequence>
<evidence type="ECO:0000256" key="4">
    <source>
        <dbReference type="ARBA" id="ARBA00074355"/>
    </source>
</evidence>
<dbReference type="InterPro" id="IPR043129">
    <property type="entry name" value="ATPase_NBD"/>
</dbReference>
<dbReference type="GO" id="GO:0005737">
    <property type="term" value="C:cytoplasm"/>
    <property type="evidence" value="ECO:0007669"/>
    <property type="project" value="TreeGrafter"/>
</dbReference>
<feature type="domain" description="Carbohydrate kinase FGGY C-terminal" evidence="6">
    <location>
        <begin position="293"/>
        <end position="501"/>
    </location>
</feature>
<protein>
    <recommendedName>
        <fullName evidence="4">FGGY carbohydrate kinase domain-containing protein</fullName>
    </recommendedName>
</protein>
<dbReference type="FunFam" id="3.30.420.40:FF:000101">
    <property type="entry name" value="FGGY carbohydrate kinase domain-containing protein"/>
    <property type="match status" value="1"/>
</dbReference>
<dbReference type="PANTHER" id="PTHR43435:SF4">
    <property type="entry name" value="FGGY CARBOHYDRATE KINASE DOMAIN-CONTAINING PROTEIN"/>
    <property type="match status" value="1"/>
</dbReference>
<feature type="domain" description="Carbohydrate kinase FGGY N-terminal" evidence="5">
    <location>
        <begin position="14"/>
        <end position="273"/>
    </location>
</feature>
<dbReference type="SUPFAM" id="SSF53067">
    <property type="entry name" value="Actin-like ATPase domain"/>
    <property type="match status" value="2"/>
</dbReference>
<keyword evidence="2" id="KW-0808">Transferase</keyword>
<organism evidence="7">
    <name type="scientific">Homalodisca liturata</name>
    <dbReference type="NCBI Taxonomy" id="320908"/>
    <lineage>
        <taxon>Eukaryota</taxon>
        <taxon>Metazoa</taxon>
        <taxon>Ecdysozoa</taxon>
        <taxon>Arthropoda</taxon>
        <taxon>Hexapoda</taxon>
        <taxon>Insecta</taxon>
        <taxon>Pterygota</taxon>
        <taxon>Neoptera</taxon>
        <taxon>Paraneoptera</taxon>
        <taxon>Hemiptera</taxon>
        <taxon>Auchenorrhyncha</taxon>
        <taxon>Membracoidea</taxon>
        <taxon>Cicadellidae</taxon>
        <taxon>Cicadellinae</taxon>
        <taxon>Proconiini</taxon>
        <taxon>Homalodisca</taxon>
    </lineage>
</organism>
<keyword evidence="3" id="KW-0418">Kinase</keyword>